<reference evidence="1 2" key="1">
    <citation type="submission" date="2018-09" db="EMBL/GenBank/DDBJ databases">
        <title>Complete genome sequence of Euzebya sp. DY32-46 isolated from seawater of Pacific Ocean.</title>
        <authorList>
            <person name="Xu L."/>
            <person name="Wu Y.-H."/>
            <person name="Xu X.-W."/>
        </authorList>
    </citation>
    <scope>NUCLEOTIDE SEQUENCE [LARGE SCALE GENOMIC DNA]</scope>
    <source>
        <strain evidence="1 2">DY32-46</strain>
    </source>
</reference>
<evidence type="ECO:0000313" key="1">
    <source>
        <dbReference type="EMBL" id="AXV07583.1"/>
    </source>
</evidence>
<sequence>MTLELASVRLDGTEIRRVVDGTTHDAAVVAATVTDGSWPKVLRGAVCALWNGRTGDPVHGRGSLLEVRHDTTMWNEGFELALRPVAAVLVSPDDAEAIAAEVAATHGRPAADRGRSFTTRIVPDVSGLLWNRADATELVGVALRTWRGL</sequence>
<evidence type="ECO:0000313" key="2">
    <source>
        <dbReference type="Proteomes" id="UP000264006"/>
    </source>
</evidence>
<dbReference type="EMBL" id="CP031165">
    <property type="protein sequence ID" value="AXV07583.1"/>
    <property type="molecule type" value="Genomic_DNA"/>
</dbReference>
<gene>
    <name evidence="1" type="ORF">DVS28_a2904</name>
</gene>
<accession>A0A346XZD6</accession>
<keyword evidence="2" id="KW-1185">Reference proteome</keyword>
<organism evidence="1 2">
    <name type="scientific">Euzebya pacifica</name>
    <dbReference type="NCBI Taxonomy" id="1608957"/>
    <lineage>
        <taxon>Bacteria</taxon>
        <taxon>Bacillati</taxon>
        <taxon>Actinomycetota</taxon>
        <taxon>Nitriliruptoria</taxon>
        <taxon>Euzebyales</taxon>
    </lineage>
</organism>
<name>A0A346XZD6_9ACTN</name>
<dbReference type="KEGG" id="euz:DVS28_a2904"/>
<dbReference type="AlphaFoldDB" id="A0A346XZD6"/>
<dbReference type="RefSeq" id="WP_114592052.1">
    <property type="nucleotide sequence ID" value="NZ_CP031165.1"/>
</dbReference>
<proteinExistence type="predicted"/>
<protein>
    <submittedName>
        <fullName evidence="1">Uncharacterized protein</fullName>
    </submittedName>
</protein>
<dbReference type="Proteomes" id="UP000264006">
    <property type="component" value="Chromosome"/>
</dbReference>